<evidence type="ECO:0000313" key="1">
    <source>
        <dbReference type="EMBL" id="KAH7959543.1"/>
    </source>
</evidence>
<proteinExistence type="predicted"/>
<comment type="caution">
    <text evidence="1">The sequence shown here is derived from an EMBL/GenBank/DDBJ whole genome shotgun (WGS) entry which is preliminary data.</text>
</comment>
<sequence>MSGGLHGVQKRLCDEQPKSYYIHCCNHPLDLALQRISRQCDEVCEVLTTIKDVSNAILESAVRKCIYMDIVLELCDNAKSPKIKSLLPLCPTRWAMKVKSLSCFRENYERLHRTLEEILVTPGAAPGGRRATLIGFSNRMKWFEIVF</sequence>
<protein>
    <submittedName>
        <fullName evidence="1">Uncharacterized protein</fullName>
    </submittedName>
</protein>
<keyword evidence="2" id="KW-1185">Reference proteome</keyword>
<name>A0ACB8D5A0_DERSI</name>
<evidence type="ECO:0000313" key="2">
    <source>
        <dbReference type="Proteomes" id="UP000821865"/>
    </source>
</evidence>
<organism evidence="1 2">
    <name type="scientific">Dermacentor silvarum</name>
    <name type="common">Tick</name>
    <dbReference type="NCBI Taxonomy" id="543639"/>
    <lineage>
        <taxon>Eukaryota</taxon>
        <taxon>Metazoa</taxon>
        <taxon>Ecdysozoa</taxon>
        <taxon>Arthropoda</taxon>
        <taxon>Chelicerata</taxon>
        <taxon>Arachnida</taxon>
        <taxon>Acari</taxon>
        <taxon>Parasitiformes</taxon>
        <taxon>Ixodida</taxon>
        <taxon>Ixodoidea</taxon>
        <taxon>Ixodidae</taxon>
        <taxon>Rhipicephalinae</taxon>
        <taxon>Dermacentor</taxon>
    </lineage>
</organism>
<gene>
    <name evidence="1" type="ORF">HPB49_011834</name>
</gene>
<dbReference type="Proteomes" id="UP000821865">
    <property type="component" value="Chromosome 3"/>
</dbReference>
<dbReference type="EMBL" id="CM023472">
    <property type="protein sequence ID" value="KAH7959543.1"/>
    <property type="molecule type" value="Genomic_DNA"/>
</dbReference>
<reference evidence="1" key="1">
    <citation type="submission" date="2020-05" db="EMBL/GenBank/DDBJ databases">
        <title>Large-scale comparative analyses of tick genomes elucidate their genetic diversity and vector capacities.</title>
        <authorList>
            <person name="Jia N."/>
            <person name="Wang J."/>
            <person name="Shi W."/>
            <person name="Du L."/>
            <person name="Sun Y."/>
            <person name="Zhan W."/>
            <person name="Jiang J."/>
            <person name="Wang Q."/>
            <person name="Zhang B."/>
            <person name="Ji P."/>
            <person name="Sakyi L.B."/>
            <person name="Cui X."/>
            <person name="Yuan T."/>
            <person name="Jiang B."/>
            <person name="Yang W."/>
            <person name="Lam T.T.-Y."/>
            <person name="Chang Q."/>
            <person name="Ding S."/>
            <person name="Wang X."/>
            <person name="Zhu J."/>
            <person name="Ruan X."/>
            <person name="Zhao L."/>
            <person name="Wei J."/>
            <person name="Que T."/>
            <person name="Du C."/>
            <person name="Cheng J."/>
            <person name="Dai P."/>
            <person name="Han X."/>
            <person name="Huang E."/>
            <person name="Gao Y."/>
            <person name="Liu J."/>
            <person name="Shao H."/>
            <person name="Ye R."/>
            <person name="Li L."/>
            <person name="Wei W."/>
            <person name="Wang X."/>
            <person name="Wang C."/>
            <person name="Yang T."/>
            <person name="Huo Q."/>
            <person name="Li W."/>
            <person name="Guo W."/>
            <person name="Chen H."/>
            <person name="Zhou L."/>
            <person name="Ni X."/>
            <person name="Tian J."/>
            <person name="Zhou Y."/>
            <person name="Sheng Y."/>
            <person name="Liu T."/>
            <person name="Pan Y."/>
            <person name="Xia L."/>
            <person name="Li J."/>
            <person name="Zhao F."/>
            <person name="Cao W."/>
        </authorList>
    </citation>
    <scope>NUCLEOTIDE SEQUENCE</scope>
    <source>
        <strain evidence="1">Dsil-2018</strain>
    </source>
</reference>
<accession>A0ACB8D5A0</accession>